<dbReference type="AlphaFoldDB" id="A0A9D2R5K3"/>
<dbReference type="Gene3D" id="3.40.50.1390">
    <property type="entry name" value="Resolvase, N-terminal catalytic domain"/>
    <property type="match status" value="1"/>
</dbReference>
<dbReference type="PANTHER" id="PTHR30461">
    <property type="entry name" value="DNA-INVERTASE FROM LAMBDOID PROPHAGE"/>
    <property type="match status" value="1"/>
</dbReference>
<feature type="domain" description="Resolvase/invertase-type recombinase catalytic" evidence="2">
    <location>
        <begin position="22"/>
        <end position="181"/>
    </location>
</feature>
<dbReference type="InterPro" id="IPR038109">
    <property type="entry name" value="DNA_bind_recomb_sf"/>
</dbReference>
<comment type="caution">
    <text evidence="4">The sequence shown here is derived from an EMBL/GenBank/DDBJ whole genome shotgun (WGS) entry which is preliminary data.</text>
</comment>
<dbReference type="InterPro" id="IPR006119">
    <property type="entry name" value="Resolv_N"/>
</dbReference>
<evidence type="ECO:0000259" key="2">
    <source>
        <dbReference type="PROSITE" id="PS51736"/>
    </source>
</evidence>
<evidence type="ECO:0000259" key="3">
    <source>
        <dbReference type="PROSITE" id="PS51737"/>
    </source>
</evidence>
<reference evidence="4" key="2">
    <citation type="submission" date="2021-04" db="EMBL/GenBank/DDBJ databases">
        <authorList>
            <person name="Gilroy R."/>
        </authorList>
    </citation>
    <scope>NUCLEOTIDE SEQUENCE</scope>
    <source>
        <strain evidence="4">ChiW19-6364</strain>
    </source>
</reference>
<dbReference type="PROSITE" id="PS51736">
    <property type="entry name" value="RECOMBINASES_3"/>
    <property type="match status" value="1"/>
</dbReference>
<dbReference type="Pfam" id="PF13408">
    <property type="entry name" value="Zn_ribbon_recom"/>
    <property type="match status" value="1"/>
</dbReference>
<dbReference type="PROSITE" id="PS51737">
    <property type="entry name" value="RECOMBINASE_DNA_BIND"/>
    <property type="match status" value="1"/>
</dbReference>
<dbReference type="PANTHER" id="PTHR30461:SF23">
    <property type="entry name" value="DNA RECOMBINASE-RELATED"/>
    <property type="match status" value="1"/>
</dbReference>
<organism evidence="4 5">
    <name type="scientific">Candidatus Blautia stercoripullorum</name>
    <dbReference type="NCBI Taxonomy" id="2838502"/>
    <lineage>
        <taxon>Bacteria</taxon>
        <taxon>Bacillati</taxon>
        <taxon>Bacillota</taxon>
        <taxon>Clostridia</taxon>
        <taxon>Lachnospirales</taxon>
        <taxon>Lachnospiraceae</taxon>
        <taxon>Blautia</taxon>
    </lineage>
</organism>
<reference evidence="4" key="1">
    <citation type="journal article" date="2021" name="PeerJ">
        <title>Extensive microbial diversity within the chicken gut microbiome revealed by metagenomics and culture.</title>
        <authorList>
            <person name="Gilroy R."/>
            <person name="Ravi A."/>
            <person name="Getino M."/>
            <person name="Pursley I."/>
            <person name="Horton D.L."/>
            <person name="Alikhan N.F."/>
            <person name="Baker D."/>
            <person name="Gharbi K."/>
            <person name="Hall N."/>
            <person name="Watson M."/>
            <person name="Adriaenssens E.M."/>
            <person name="Foster-Nyarko E."/>
            <person name="Jarju S."/>
            <person name="Secka A."/>
            <person name="Antonio M."/>
            <person name="Oren A."/>
            <person name="Chaudhuri R.R."/>
            <person name="La Ragione R."/>
            <person name="Hildebrand F."/>
            <person name="Pallen M.J."/>
        </authorList>
    </citation>
    <scope>NUCLEOTIDE SEQUENCE</scope>
    <source>
        <strain evidence="4">ChiW19-6364</strain>
    </source>
</reference>
<accession>A0A9D2R5K3</accession>
<dbReference type="InterPro" id="IPR011109">
    <property type="entry name" value="DNA_bind_recombinase_dom"/>
</dbReference>
<dbReference type="GO" id="GO:0003677">
    <property type="term" value="F:DNA binding"/>
    <property type="evidence" value="ECO:0007669"/>
    <property type="project" value="InterPro"/>
</dbReference>
<dbReference type="SMART" id="SM00857">
    <property type="entry name" value="Resolvase"/>
    <property type="match status" value="1"/>
</dbReference>
<dbReference type="Gene3D" id="3.90.1750.20">
    <property type="entry name" value="Putative Large Serine Recombinase, Chain B, Domain 2"/>
    <property type="match status" value="1"/>
</dbReference>
<dbReference type="InterPro" id="IPR036162">
    <property type="entry name" value="Resolvase-like_N_sf"/>
</dbReference>
<sequence length="558" mass="65433">MGRKSRIQTEDKKNAEGNRGWKIGIYIRLSKEDAGSGNESESVINQRKINLEFVEEKFRQELYEIVGTYVDDGHSGTTEDERPAFQRLCQDIEMRKINCVVCKTLSRAFRNYADQGKFLEQFLPAWNCRFITVGNPHIDTMEDPEYMQNMEIPINGLMNDRYAAKTSEDVRRTFQIKQSKGEFIGAFAPYGYLKKPENKNALVIDKEAAEVVRRIYELFLEGVSQSGIVRYLNEHGILCPALYKREKQGMKYQNPYFNPAEDPLWSYSTVHNILKNPVYCGDMVQGRSKVKSYKVHIQEPVPKEKWAVVKNTHEAIIQREIFNRVQELLKRDTRTSPRKNSLYLFSGFLRCADCGRAMVRSEVKGNVYYYCSTYKNRSKIACTKHTIRHNNLEEAVLTGINMQIHLRTDPAEIHRRLLKSPERSVKREILKEIIGQNKVEIDRIMGYRREIYQDWKDCTITREDFLQMREIYDGKIKSLEEKIRTCKEEMKKKENLENPADPYLHDLKKYGNIKRISRELLTEFVDFIEVYEKGNICINFRFSEGKELFCKKGAKSSY</sequence>
<protein>
    <submittedName>
        <fullName evidence="4">Recombinase family protein</fullName>
    </submittedName>
</protein>
<dbReference type="Proteomes" id="UP000823850">
    <property type="component" value="Unassembled WGS sequence"/>
</dbReference>
<feature type="coiled-coil region" evidence="1">
    <location>
        <begin position="469"/>
        <end position="496"/>
    </location>
</feature>
<evidence type="ECO:0000256" key="1">
    <source>
        <dbReference type="SAM" id="Coils"/>
    </source>
</evidence>
<name>A0A9D2R5K3_9FIRM</name>
<dbReference type="InterPro" id="IPR025827">
    <property type="entry name" value="Zn_ribbon_recom_dom"/>
</dbReference>
<evidence type="ECO:0000313" key="4">
    <source>
        <dbReference type="EMBL" id="HJD38855.1"/>
    </source>
</evidence>
<dbReference type="GO" id="GO:0000150">
    <property type="term" value="F:DNA strand exchange activity"/>
    <property type="evidence" value="ECO:0007669"/>
    <property type="project" value="InterPro"/>
</dbReference>
<feature type="domain" description="Recombinase" evidence="3">
    <location>
        <begin position="189"/>
        <end position="335"/>
    </location>
</feature>
<keyword evidence="1" id="KW-0175">Coiled coil</keyword>
<dbReference type="InterPro" id="IPR050639">
    <property type="entry name" value="SSR_resolvase"/>
</dbReference>
<proteinExistence type="predicted"/>
<gene>
    <name evidence="4" type="ORF">H9913_02395</name>
</gene>
<dbReference type="EMBL" id="DWUX01000043">
    <property type="protein sequence ID" value="HJD38855.1"/>
    <property type="molecule type" value="Genomic_DNA"/>
</dbReference>
<evidence type="ECO:0000313" key="5">
    <source>
        <dbReference type="Proteomes" id="UP000823850"/>
    </source>
</evidence>
<dbReference type="Pfam" id="PF07508">
    <property type="entry name" value="Recombinase"/>
    <property type="match status" value="1"/>
</dbReference>
<dbReference type="SUPFAM" id="SSF53041">
    <property type="entry name" value="Resolvase-like"/>
    <property type="match status" value="1"/>
</dbReference>
<dbReference type="Pfam" id="PF00239">
    <property type="entry name" value="Resolvase"/>
    <property type="match status" value="1"/>
</dbReference>